<organism evidence="14 15">
    <name type="scientific">Haloterrigena alkaliphila</name>
    <dbReference type="NCBI Taxonomy" id="2816475"/>
    <lineage>
        <taxon>Archaea</taxon>
        <taxon>Methanobacteriati</taxon>
        <taxon>Methanobacteriota</taxon>
        <taxon>Stenosarchaea group</taxon>
        <taxon>Halobacteria</taxon>
        <taxon>Halobacteriales</taxon>
        <taxon>Natrialbaceae</taxon>
        <taxon>Haloterrigena</taxon>
    </lineage>
</organism>
<dbReference type="PANTHER" id="PTHR42944:SF1">
    <property type="entry name" value="ADENINE DNA GLYCOSYLASE"/>
    <property type="match status" value="1"/>
</dbReference>
<keyword evidence="11" id="KW-0234">DNA repair</keyword>
<dbReference type="GO" id="GO:0046872">
    <property type="term" value="F:metal ion binding"/>
    <property type="evidence" value="ECO:0007669"/>
    <property type="project" value="UniProtKB-KW"/>
</dbReference>
<dbReference type="RefSeq" id="WP_207290728.1">
    <property type="nucleotide sequence ID" value="NZ_CP071462.1"/>
</dbReference>
<gene>
    <name evidence="14" type="ORF">J0X25_08685</name>
</gene>
<feature type="domain" description="HhH-GPD" evidence="13">
    <location>
        <begin position="1"/>
        <end position="132"/>
    </location>
</feature>
<evidence type="ECO:0000256" key="10">
    <source>
        <dbReference type="ARBA" id="ARBA00023014"/>
    </source>
</evidence>
<keyword evidence="8" id="KW-0378">Hydrolase</keyword>
<evidence type="ECO:0000256" key="12">
    <source>
        <dbReference type="ARBA" id="ARBA00023295"/>
    </source>
</evidence>
<evidence type="ECO:0000256" key="8">
    <source>
        <dbReference type="ARBA" id="ARBA00022801"/>
    </source>
</evidence>
<evidence type="ECO:0000313" key="15">
    <source>
        <dbReference type="Proteomes" id="UP000663203"/>
    </source>
</evidence>
<dbReference type="GO" id="GO:0034039">
    <property type="term" value="F:8-oxo-7,8-dihydroguanine DNA N-glycosylase activity"/>
    <property type="evidence" value="ECO:0007669"/>
    <property type="project" value="TreeGrafter"/>
</dbReference>
<protein>
    <recommendedName>
        <fullName evidence="5">Adenine DNA glycosylase</fullName>
        <ecNumber evidence="4">3.2.2.31</ecNumber>
    </recommendedName>
</protein>
<keyword evidence="12" id="KW-0326">Glycosidase</keyword>
<evidence type="ECO:0000256" key="6">
    <source>
        <dbReference type="ARBA" id="ARBA00022723"/>
    </source>
</evidence>
<comment type="similarity">
    <text evidence="3">Belongs to the Nth/MutY family.</text>
</comment>
<keyword evidence="10" id="KW-0411">Iron-sulfur</keyword>
<dbReference type="EMBL" id="CP071462">
    <property type="protein sequence ID" value="QSX01014.1"/>
    <property type="molecule type" value="Genomic_DNA"/>
</dbReference>
<dbReference type="GeneID" id="63187376"/>
<evidence type="ECO:0000256" key="7">
    <source>
        <dbReference type="ARBA" id="ARBA00022763"/>
    </source>
</evidence>
<dbReference type="Proteomes" id="UP000663203">
    <property type="component" value="Chromosome"/>
</dbReference>
<dbReference type="InterPro" id="IPR000445">
    <property type="entry name" value="HhH_motif"/>
</dbReference>
<dbReference type="Pfam" id="PF00730">
    <property type="entry name" value="HhH-GPD"/>
    <property type="match status" value="1"/>
</dbReference>
<name>A0A8A2VFW0_9EURY</name>
<proteinExistence type="inferred from homology"/>
<dbReference type="GO" id="GO:0051539">
    <property type="term" value="F:4 iron, 4 sulfur cluster binding"/>
    <property type="evidence" value="ECO:0007669"/>
    <property type="project" value="InterPro"/>
</dbReference>
<keyword evidence="15" id="KW-1185">Reference proteome</keyword>
<dbReference type="SUPFAM" id="SSF48150">
    <property type="entry name" value="DNA-glycosylase"/>
    <property type="match status" value="1"/>
</dbReference>
<dbReference type="GO" id="GO:0006298">
    <property type="term" value="P:mismatch repair"/>
    <property type="evidence" value="ECO:0007669"/>
    <property type="project" value="TreeGrafter"/>
</dbReference>
<dbReference type="Gene3D" id="1.10.340.30">
    <property type="entry name" value="Hypothetical protein, domain 2"/>
    <property type="match status" value="1"/>
</dbReference>
<dbReference type="PANTHER" id="PTHR42944">
    <property type="entry name" value="ADENINE DNA GLYCOSYLASE"/>
    <property type="match status" value="1"/>
</dbReference>
<evidence type="ECO:0000313" key="14">
    <source>
        <dbReference type="EMBL" id="QSX01014.1"/>
    </source>
</evidence>
<accession>A0A8A2VFW0</accession>
<evidence type="ECO:0000256" key="5">
    <source>
        <dbReference type="ARBA" id="ARBA00022023"/>
    </source>
</evidence>
<dbReference type="Gene3D" id="1.10.1670.10">
    <property type="entry name" value="Helix-hairpin-Helix base-excision DNA repair enzymes (C-terminal)"/>
    <property type="match status" value="1"/>
</dbReference>
<evidence type="ECO:0000256" key="9">
    <source>
        <dbReference type="ARBA" id="ARBA00023004"/>
    </source>
</evidence>
<dbReference type="GO" id="GO:0032357">
    <property type="term" value="F:oxidized purine DNA binding"/>
    <property type="evidence" value="ECO:0007669"/>
    <property type="project" value="TreeGrafter"/>
</dbReference>
<evidence type="ECO:0000259" key="13">
    <source>
        <dbReference type="SMART" id="SM00478"/>
    </source>
</evidence>
<evidence type="ECO:0000256" key="4">
    <source>
        <dbReference type="ARBA" id="ARBA00012045"/>
    </source>
</evidence>
<evidence type="ECO:0000256" key="2">
    <source>
        <dbReference type="ARBA" id="ARBA00001966"/>
    </source>
</evidence>
<dbReference type="InterPro" id="IPR023170">
    <property type="entry name" value="HhH_base_excis_C"/>
</dbReference>
<comment type="catalytic activity">
    <reaction evidence="1">
        <text>Hydrolyzes free adenine bases from 7,8-dihydro-8-oxoguanine:adenine mismatched double-stranded DNA, leaving an apurinic site.</text>
        <dbReference type="EC" id="3.2.2.31"/>
    </reaction>
</comment>
<evidence type="ECO:0000256" key="11">
    <source>
        <dbReference type="ARBA" id="ARBA00023204"/>
    </source>
</evidence>
<keyword evidence="9" id="KW-0408">Iron</keyword>
<dbReference type="SMART" id="SM00525">
    <property type="entry name" value="FES"/>
    <property type="match status" value="1"/>
</dbReference>
<dbReference type="KEGG" id="hakz:J0X25_08685"/>
<keyword evidence="7" id="KW-0227">DNA damage</keyword>
<dbReference type="CDD" id="cd00056">
    <property type="entry name" value="ENDO3c"/>
    <property type="match status" value="1"/>
</dbReference>
<dbReference type="InterPro" id="IPR003265">
    <property type="entry name" value="HhH-GPD_domain"/>
</dbReference>
<dbReference type="GO" id="GO:0000701">
    <property type="term" value="F:purine-specific mismatch base pair DNA N-glycosylase activity"/>
    <property type="evidence" value="ECO:0007669"/>
    <property type="project" value="UniProtKB-EC"/>
</dbReference>
<dbReference type="AlphaFoldDB" id="A0A8A2VFW0"/>
<dbReference type="GO" id="GO:0035485">
    <property type="term" value="F:adenine/guanine mispair binding"/>
    <property type="evidence" value="ECO:0007669"/>
    <property type="project" value="TreeGrafter"/>
</dbReference>
<dbReference type="InterPro" id="IPR044298">
    <property type="entry name" value="MIG/MutY"/>
</dbReference>
<reference evidence="14 15" key="1">
    <citation type="submission" date="2021-03" db="EMBL/GenBank/DDBJ databases">
        <title>Haloterrigena longa sp. nov. and Haloterrigena limicola sp. nov., extremely halophilic archaea isolated from a salt lake.</title>
        <authorList>
            <person name="Henglin C."/>
        </authorList>
    </citation>
    <scope>NUCLEOTIDE SEQUENCE [LARGE SCALE GENOMIC DNA]</scope>
    <source>
        <strain evidence="14 15">KZCA68</strain>
    </source>
</reference>
<evidence type="ECO:0000256" key="3">
    <source>
        <dbReference type="ARBA" id="ARBA00008343"/>
    </source>
</evidence>
<sequence>MEQYPTAGTVLAAAETDIGESIEPLGLRKRTAYFRRASAQLLARHDGRVPDSRSELLGLHGVGEYTAASVLAHAYGRNASAVDTNVARVLARVFGSESAEPESSEMWDLSDRLAPPGRCDDFLHALIDFGAAVCTARDPNCESCPFEATCEYETERSTDE</sequence>
<dbReference type="SMART" id="SM00478">
    <property type="entry name" value="ENDO3c"/>
    <property type="match status" value="1"/>
</dbReference>
<keyword evidence="6" id="KW-0479">Metal-binding</keyword>
<evidence type="ECO:0000256" key="1">
    <source>
        <dbReference type="ARBA" id="ARBA00000843"/>
    </source>
</evidence>
<comment type="cofactor">
    <cofactor evidence="2">
        <name>[4Fe-4S] cluster</name>
        <dbReference type="ChEBI" id="CHEBI:49883"/>
    </cofactor>
</comment>
<dbReference type="Pfam" id="PF00633">
    <property type="entry name" value="HHH"/>
    <property type="match status" value="1"/>
</dbReference>
<dbReference type="InterPro" id="IPR011257">
    <property type="entry name" value="DNA_glycosylase"/>
</dbReference>
<dbReference type="InterPro" id="IPR003651">
    <property type="entry name" value="Endonuclease3_FeS-loop_motif"/>
</dbReference>
<dbReference type="GO" id="GO:0006284">
    <property type="term" value="P:base-excision repair"/>
    <property type="evidence" value="ECO:0007669"/>
    <property type="project" value="InterPro"/>
</dbReference>
<dbReference type="EC" id="3.2.2.31" evidence="4"/>